<reference evidence="1" key="1">
    <citation type="journal article" date="2020" name="Fungal Divers.">
        <title>Resolving the Mortierellaceae phylogeny through synthesis of multi-gene phylogenetics and phylogenomics.</title>
        <authorList>
            <person name="Vandepol N."/>
            <person name="Liber J."/>
            <person name="Desiro A."/>
            <person name="Na H."/>
            <person name="Kennedy M."/>
            <person name="Barry K."/>
            <person name="Grigoriev I.V."/>
            <person name="Miller A.N."/>
            <person name="O'Donnell K."/>
            <person name="Stajich J.E."/>
            <person name="Bonito G."/>
        </authorList>
    </citation>
    <scope>NUCLEOTIDE SEQUENCE</scope>
    <source>
        <strain evidence="1">CK1249</strain>
    </source>
</reference>
<evidence type="ECO:0000313" key="1">
    <source>
        <dbReference type="EMBL" id="KAF9962924.1"/>
    </source>
</evidence>
<protein>
    <submittedName>
        <fullName evidence="1">Uncharacterized protein</fullName>
    </submittedName>
</protein>
<keyword evidence="2" id="KW-1185">Reference proteome</keyword>
<accession>A0A9P6M2K5</accession>
<dbReference type="Proteomes" id="UP000738359">
    <property type="component" value="Unassembled WGS sequence"/>
</dbReference>
<name>A0A9P6M2K5_MORAP</name>
<dbReference type="AlphaFoldDB" id="A0A9P6M2K5"/>
<dbReference type="EMBL" id="JAAAHY010000512">
    <property type="protein sequence ID" value="KAF9962924.1"/>
    <property type="molecule type" value="Genomic_DNA"/>
</dbReference>
<sequence>MGSHHFTENTSLLILPLHEHPTPSPSPPCSVMSPISPVLSSTNQSDILAPMITHAASAEQQLQSSVDLHQQHQQQIRAQLARPEHPLHLPSQDAIQKHQHQLATQLEYYKQLQIMHCQRLRDIELLQLQHRQGRTALHQHQTLHSVKRFHLAQRMLEAQTLHHARQIQRIQYLQKISTLQKQPLPSPTTTNGTAEQLASEMNETDLARLEIDPNTIHIPTRTAAPPRLDLQQILGHPATPGTPPPQHAQGRSSVPELAKIVLPSLVHIRKQRQQRLKYQARLRQSAAGTAAMRAANQTTAAEPNISRFQSGEASGVQTGVCAIKEPSLARQESAVVWTSSTTSIVPRPQADLQYKRQLRHSMALQQHMIQEHTHRYRIFQAFCLLQRAREAQALDELQSHKRRQLQTLAWVEALRRSKELEIPQ</sequence>
<proteinExistence type="predicted"/>
<dbReference type="OrthoDB" id="2435002at2759"/>
<evidence type="ECO:0000313" key="2">
    <source>
        <dbReference type="Proteomes" id="UP000738359"/>
    </source>
</evidence>
<organism evidence="1 2">
    <name type="scientific">Mortierella alpina</name>
    <name type="common">Oleaginous fungus</name>
    <name type="synonym">Mortierella renispora</name>
    <dbReference type="NCBI Taxonomy" id="64518"/>
    <lineage>
        <taxon>Eukaryota</taxon>
        <taxon>Fungi</taxon>
        <taxon>Fungi incertae sedis</taxon>
        <taxon>Mucoromycota</taxon>
        <taxon>Mortierellomycotina</taxon>
        <taxon>Mortierellomycetes</taxon>
        <taxon>Mortierellales</taxon>
        <taxon>Mortierellaceae</taxon>
        <taxon>Mortierella</taxon>
    </lineage>
</organism>
<gene>
    <name evidence="1" type="ORF">BGZ70_007796</name>
</gene>
<comment type="caution">
    <text evidence="1">The sequence shown here is derived from an EMBL/GenBank/DDBJ whole genome shotgun (WGS) entry which is preliminary data.</text>
</comment>